<dbReference type="EMBL" id="ML995913">
    <property type="protein sequence ID" value="KAF2764681.1"/>
    <property type="molecule type" value="Genomic_DNA"/>
</dbReference>
<proteinExistence type="predicted"/>
<evidence type="ECO:0000313" key="2">
    <source>
        <dbReference type="Proteomes" id="UP000799436"/>
    </source>
</evidence>
<dbReference type="Proteomes" id="UP000799436">
    <property type="component" value="Unassembled WGS sequence"/>
</dbReference>
<protein>
    <submittedName>
        <fullName evidence="1">Uncharacterized protein</fullName>
    </submittedName>
</protein>
<reference evidence="1" key="1">
    <citation type="journal article" date="2020" name="Stud. Mycol.">
        <title>101 Dothideomycetes genomes: a test case for predicting lifestyles and emergence of pathogens.</title>
        <authorList>
            <person name="Haridas S."/>
            <person name="Albert R."/>
            <person name="Binder M."/>
            <person name="Bloem J."/>
            <person name="Labutti K."/>
            <person name="Salamov A."/>
            <person name="Andreopoulos B."/>
            <person name="Baker S."/>
            <person name="Barry K."/>
            <person name="Bills G."/>
            <person name="Bluhm B."/>
            <person name="Cannon C."/>
            <person name="Castanera R."/>
            <person name="Culley D."/>
            <person name="Daum C."/>
            <person name="Ezra D."/>
            <person name="Gonzalez J."/>
            <person name="Henrissat B."/>
            <person name="Kuo A."/>
            <person name="Liang C."/>
            <person name="Lipzen A."/>
            <person name="Lutzoni F."/>
            <person name="Magnuson J."/>
            <person name="Mondo S."/>
            <person name="Nolan M."/>
            <person name="Ohm R."/>
            <person name="Pangilinan J."/>
            <person name="Park H.-J."/>
            <person name="Ramirez L."/>
            <person name="Alfaro M."/>
            <person name="Sun H."/>
            <person name="Tritt A."/>
            <person name="Yoshinaga Y."/>
            <person name="Zwiers L.-H."/>
            <person name="Turgeon B."/>
            <person name="Goodwin S."/>
            <person name="Spatafora J."/>
            <person name="Crous P."/>
            <person name="Grigoriev I."/>
        </authorList>
    </citation>
    <scope>NUCLEOTIDE SEQUENCE</scope>
    <source>
        <strain evidence="1">CBS 116005</strain>
    </source>
</reference>
<name>A0A6G1KVL5_9PEZI</name>
<organism evidence="1 2">
    <name type="scientific">Teratosphaeria nubilosa</name>
    <dbReference type="NCBI Taxonomy" id="161662"/>
    <lineage>
        <taxon>Eukaryota</taxon>
        <taxon>Fungi</taxon>
        <taxon>Dikarya</taxon>
        <taxon>Ascomycota</taxon>
        <taxon>Pezizomycotina</taxon>
        <taxon>Dothideomycetes</taxon>
        <taxon>Dothideomycetidae</taxon>
        <taxon>Mycosphaerellales</taxon>
        <taxon>Teratosphaeriaceae</taxon>
        <taxon>Teratosphaeria</taxon>
    </lineage>
</organism>
<dbReference type="AlphaFoldDB" id="A0A6G1KVL5"/>
<evidence type="ECO:0000313" key="1">
    <source>
        <dbReference type="EMBL" id="KAF2764681.1"/>
    </source>
</evidence>
<sequence length="93" mass="10726">MPSRRSKKYYVVLEGYALETPTIYIRRGEWTAGAEQEASERNCRAKAHARVTGCSGAKHCSSYDLQAARNYMREQGFGIEDYKRSIKESRENR</sequence>
<accession>A0A6G1KVL5</accession>
<keyword evidence="2" id="KW-1185">Reference proteome</keyword>
<gene>
    <name evidence="1" type="ORF">EJ03DRAFT_331644</name>
</gene>